<feature type="region of interest" description="Disordered" evidence="1">
    <location>
        <begin position="435"/>
        <end position="542"/>
    </location>
</feature>
<feature type="chain" id="PRO_5046524247" description="LPXTG-domain-containing protein" evidence="3">
    <location>
        <begin position="20"/>
        <end position="542"/>
    </location>
</feature>
<feature type="transmembrane region" description="Helical" evidence="2">
    <location>
        <begin position="233"/>
        <end position="254"/>
    </location>
</feature>
<evidence type="ECO:0008006" key="6">
    <source>
        <dbReference type="Google" id="ProtNLM"/>
    </source>
</evidence>
<evidence type="ECO:0000313" key="5">
    <source>
        <dbReference type="Proteomes" id="UP000294003"/>
    </source>
</evidence>
<feature type="region of interest" description="Disordered" evidence="1">
    <location>
        <begin position="275"/>
        <end position="300"/>
    </location>
</feature>
<keyword evidence="2" id="KW-0812">Transmembrane</keyword>
<evidence type="ECO:0000256" key="3">
    <source>
        <dbReference type="SAM" id="SignalP"/>
    </source>
</evidence>
<evidence type="ECO:0000256" key="2">
    <source>
        <dbReference type="SAM" id="Phobius"/>
    </source>
</evidence>
<reference evidence="4 5" key="1">
    <citation type="submission" date="2018-06" db="EMBL/GenBank/DDBJ databases">
        <title>Complete Genomes of Monosporascus.</title>
        <authorList>
            <person name="Robinson A.J."/>
            <person name="Natvig D.O."/>
        </authorList>
    </citation>
    <scope>NUCLEOTIDE SEQUENCE [LARGE SCALE GENOMIC DNA]</scope>
    <source>
        <strain evidence="4 5">CBS 609.92</strain>
    </source>
</reference>
<sequence length="542" mass="57571">MFKSIFLLGLLVSKDSVSALEVTPGSACSAICLKDTESDPLDPESSNTDISEIACNDDEYASTSTGIKYRNCLDCLQRSNATQEAESDATWFLYNLRYSVDVCVYGFPNASKRVSSPCDIDTACGPLKKAMVVGNLDPGRDPYEYCTTDGDGFSGSVLDACIECMTSSESQYFMANFMTALRAGCEQRPTGGDLLGLSGTVFTDSLVEITNPPSNETFAGPEGSSGTMTQGTIVGIAVAAALLLLGGTALFWVYHRKQKRLYGGAICSDYDPRDGGGGDGSKSITPPLVRGYDNNNGGGGGAKSIVQMSEYEMRSQRKSSYYATSADYYAALALEKETTTTTNQHHSHYLAAPPRRPAYAYDPNNPAALPTHFAYAPRTTHSRQSSRHSHSHASTPEPRPRPAAARATDNNISKPPDSYALQAYLSAVEDANMLLPSPPPGLPPPPAAAAASSRGPSPSSGRTSASSLSHGRAASPTQTQTRQHTVRSDPAPPPPPPPPPPARVPELSLPSVPRIRVPKKYAPPRITVEGATLVDAPSEQQH</sequence>
<evidence type="ECO:0000256" key="1">
    <source>
        <dbReference type="SAM" id="MobiDB-lite"/>
    </source>
</evidence>
<dbReference type="Proteomes" id="UP000294003">
    <property type="component" value="Unassembled WGS sequence"/>
</dbReference>
<comment type="caution">
    <text evidence="4">The sequence shown here is derived from an EMBL/GenBank/DDBJ whole genome shotgun (WGS) entry which is preliminary data.</text>
</comment>
<organism evidence="4 5">
    <name type="scientific">Monosporascus cannonballus</name>
    <dbReference type="NCBI Taxonomy" id="155416"/>
    <lineage>
        <taxon>Eukaryota</taxon>
        <taxon>Fungi</taxon>
        <taxon>Dikarya</taxon>
        <taxon>Ascomycota</taxon>
        <taxon>Pezizomycotina</taxon>
        <taxon>Sordariomycetes</taxon>
        <taxon>Xylariomycetidae</taxon>
        <taxon>Xylariales</taxon>
        <taxon>Xylariales incertae sedis</taxon>
        <taxon>Monosporascus</taxon>
    </lineage>
</organism>
<protein>
    <recommendedName>
        <fullName evidence="6">LPXTG-domain-containing protein</fullName>
    </recommendedName>
</protein>
<evidence type="ECO:0000313" key="4">
    <source>
        <dbReference type="EMBL" id="RYO92547.1"/>
    </source>
</evidence>
<dbReference type="EMBL" id="QJNS01000026">
    <property type="protein sequence ID" value="RYO92547.1"/>
    <property type="molecule type" value="Genomic_DNA"/>
</dbReference>
<feature type="compositionally biased region" description="Basic residues" evidence="1">
    <location>
        <begin position="380"/>
        <end position="391"/>
    </location>
</feature>
<keyword evidence="2" id="KW-0472">Membrane</keyword>
<feature type="signal peptide" evidence="3">
    <location>
        <begin position="1"/>
        <end position="19"/>
    </location>
</feature>
<feature type="compositionally biased region" description="Low complexity" evidence="1">
    <location>
        <begin position="448"/>
        <end position="469"/>
    </location>
</feature>
<keyword evidence="2" id="KW-1133">Transmembrane helix</keyword>
<accession>A0ABY0HIA5</accession>
<name>A0ABY0HIA5_9PEZI</name>
<keyword evidence="5" id="KW-1185">Reference proteome</keyword>
<feature type="region of interest" description="Disordered" evidence="1">
    <location>
        <begin position="378"/>
        <end position="417"/>
    </location>
</feature>
<feature type="compositionally biased region" description="Pro residues" evidence="1">
    <location>
        <begin position="490"/>
        <end position="503"/>
    </location>
</feature>
<proteinExistence type="predicted"/>
<keyword evidence="3" id="KW-0732">Signal</keyword>
<gene>
    <name evidence="4" type="ORF">DL762_001581</name>
</gene>
<feature type="compositionally biased region" description="Pro residues" evidence="1">
    <location>
        <begin position="436"/>
        <end position="447"/>
    </location>
</feature>